<evidence type="ECO:0000256" key="3">
    <source>
        <dbReference type="ARBA" id="ARBA00022729"/>
    </source>
</evidence>
<sequence>MPQGVKVNSELDLTDRTYDGVEEMSHLSNGLGQLVDGKKGNDNFNLDVSGFGRGTVRPRERSRWRKTGAQHVSLIAESFKFY</sequence>
<dbReference type="Pfam" id="PF21114">
    <property type="entry name" value="DDR1-2_DS-like"/>
    <property type="match status" value="1"/>
</dbReference>
<evidence type="ECO:0000256" key="7">
    <source>
        <dbReference type="ARBA" id="ARBA00023180"/>
    </source>
</evidence>
<dbReference type="EMBL" id="CAKOFQ010007442">
    <property type="protein sequence ID" value="CAH2001311.1"/>
    <property type="molecule type" value="Genomic_DNA"/>
</dbReference>
<evidence type="ECO:0000256" key="2">
    <source>
        <dbReference type="ARBA" id="ARBA00022692"/>
    </source>
</evidence>
<dbReference type="Proteomes" id="UP001152888">
    <property type="component" value="Unassembled WGS sequence"/>
</dbReference>
<name>A0A9P0LUS7_ACAOB</name>
<evidence type="ECO:0000259" key="8">
    <source>
        <dbReference type="Pfam" id="PF21114"/>
    </source>
</evidence>
<reference evidence="9" key="1">
    <citation type="submission" date="2022-03" db="EMBL/GenBank/DDBJ databases">
        <authorList>
            <person name="Sayadi A."/>
        </authorList>
    </citation>
    <scope>NUCLEOTIDE SEQUENCE</scope>
</reference>
<dbReference type="OrthoDB" id="6071166at2759"/>
<comment type="caution">
    <text evidence="9">The sequence shown here is derived from an EMBL/GenBank/DDBJ whole genome shotgun (WGS) entry which is preliminary data.</text>
</comment>
<keyword evidence="4" id="KW-1133">Transmembrane helix</keyword>
<evidence type="ECO:0000313" key="9">
    <source>
        <dbReference type="EMBL" id="CAH2001311.1"/>
    </source>
</evidence>
<comment type="subcellular location">
    <subcellularLocation>
        <location evidence="1">Membrane</location>
        <topology evidence="1">Single-pass type I membrane protein</topology>
    </subcellularLocation>
</comment>
<keyword evidence="2" id="KW-0812">Transmembrane</keyword>
<dbReference type="AlphaFoldDB" id="A0A9P0LUS7"/>
<accession>A0A9P0LUS7</accession>
<evidence type="ECO:0000256" key="5">
    <source>
        <dbReference type="ARBA" id="ARBA00023136"/>
    </source>
</evidence>
<keyword evidence="10" id="KW-1185">Reference proteome</keyword>
<keyword evidence="3" id="KW-0732">Signal</keyword>
<evidence type="ECO:0000256" key="4">
    <source>
        <dbReference type="ARBA" id="ARBA00022989"/>
    </source>
</evidence>
<organism evidence="9 10">
    <name type="scientific">Acanthoscelides obtectus</name>
    <name type="common">Bean weevil</name>
    <name type="synonym">Bruchus obtectus</name>
    <dbReference type="NCBI Taxonomy" id="200917"/>
    <lineage>
        <taxon>Eukaryota</taxon>
        <taxon>Metazoa</taxon>
        <taxon>Ecdysozoa</taxon>
        <taxon>Arthropoda</taxon>
        <taxon>Hexapoda</taxon>
        <taxon>Insecta</taxon>
        <taxon>Pterygota</taxon>
        <taxon>Neoptera</taxon>
        <taxon>Endopterygota</taxon>
        <taxon>Coleoptera</taxon>
        <taxon>Polyphaga</taxon>
        <taxon>Cucujiformia</taxon>
        <taxon>Chrysomeloidea</taxon>
        <taxon>Chrysomelidae</taxon>
        <taxon>Bruchinae</taxon>
        <taxon>Bruchini</taxon>
        <taxon>Acanthoscelides</taxon>
    </lineage>
</organism>
<gene>
    <name evidence="9" type="ORF">ACAOBT_LOCUS26105</name>
</gene>
<proteinExistence type="predicted"/>
<dbReference type="GO" id="GO:0016020">
    <property type="term" value="C:membrane"/>
    <property type="evidence" value="ECO:0007669"/>
    <property type="project" value="UniProtKB-SubCell"/>
</dbReference>
<protein>
    <recommendedName>
        <fullName evidence="8">Discoidin domain-containing protein</fullName>
    </recommendedName>
</protein>
<feature type="domain" description="Discoidin" evidence="8">
    <location>
        <begin position="1"/>
        <end position="49"/>
    </location>
</feature>
<evidence type="ECO:0000313" key="10">
    <source>
        <dbReference type="Proteomes" id="UP001152888"/>
    </source>
</evidence>
<keyword evidence="5" id="KW-0472">Membrane</keyword>
<keyword evidence="7" id="KW-0325">Glycoprotein</keyword>
<evidence type="ECO:0000256" key="1">
    <source>
        <dbReference type="ARBA" id="ARBA00004479"/>
    </source>
</evidence>
<keyword evidence="6" id="KW-1015">Disulfide bond</keyword>
<dbReference type="InterPro" id="IPR048525">
    <property type="entry name" value="DDR1-2_DS-like"/>
</dbReference>
<evidence type="ECO:0000256" key="6">
    <source>
        <dbReference type="ARBA" id="ARBA00023157"/>
    </source>
</evidence>
<dbReference type="Gene3D" id="2.60.120.1190">
    <property type="match status" value="1"/>
</dbReference>